<gene>
    <name evidence="3" type="ORF">CQW49_17150</name>
</gene>
<feature type="transmembrane region" description="Helical" evidence="2">
    <location>
        <begin position="6"/>
        <end position="24"/>
    </location>
</feature>
<dbReference type="Proteomes" id="UP000230709">
    <property type="component" value="Chromosome"/>
</dbReference>
<feature type="compositionally biased region" description="Basic and acidic residues" evidence="1">
    <location>
        <begin position="97"/>
        <end position="109"/>
    </location>
</feature>
<keyword evidence="2" id="KW-0472">Membrane</keyword>
<evidence type="ECO:0000256" key="1">
    <source>
        <dbReference type="SAM" id="MobiDB-lite"/>
    </source>
</evidence>
<dbReference type="AlphaFoldDB" id="A0A2D2D335"/>
<evidence type="ECO:0000313" key="4">
    <source>
        <dbReference type="Proteomes" id="UP000230709"/>
    </source>
</evidence>
<proteinExistence type="predicted"/>
<accession>A0A2D2D335</accession>
<sequence>MSGWIIALIVATIVLIGVLVWAIARVVGKASRLLDSVTQVTSGLHRHEVVEKVGVVLKKFADIEEIAKDKLGVDQKHELEEMKAALEQLKNAMAMRPGDKSPGDLRPGDSRPAIGGEEPRVVSAE</sequence>
<reference evidence="4" key="1">
    <citation type="submission" date="2017-10" db="EMBL/GenBank/DDBJ databases">
        <title>Completed PacBio SMRT sequence of Methylosinus trichosporium OB3b reveals presence of a third large plasmid.</title>
        <authorList>
            <person name="Charles T.C."/>
            <person name="Lynch M.D.J."/>
            <person name="Heil J.R."/>
            <person name="Cheng J."/>
        </authorList>
    </citation>
    <scope>NUCLEOTIDE SEQUENCE [LARGE SCALE GENOMIC DNA]</scope>
    <source>
        <strain evidence="4">OB3b</strain>
    </source>
</reference>
<evidence type="ECO:0000256" key="2">
    <source>
        <dbReference type="SAM" id="Phobius"/>
    </source>
</evidence>
<dbReference type="RefSeq" id="WP_003608471.1">
    <property type="nucleotide sequence ID" value="NZ_ADVE02000001.1"/>
</dbReference>
<dbReference type="KEGG" id="mtw:CQW49_17150"/>
<evidence type="ECO:0000313" key="3">
    <source>
        <dbReference type="EMBL" id="ATQ69421.1"/>
    </source>
</evidence>
<protein>
    <submittedName>
        <fullName evidence="3">Uncharacterized protein</fullName>
    </submittedName>
</protein>
<dbReference type="EMBL" id="CP023737">
    <property type="protein sequence ID" value="ATQ69421.1"/>
    <property type="molecule type" value="Genomic_DNA"/>
</dbReference>
<keyword evidence="2" id="KW-0812">Transmembrane</keyword>
<feature type="region of interest" description="Disordered" evidence="1">
    <location>
        <begin position="95"/>
        <end position="125"/>
    </location>
</feature>
<organism evidence="3 4">
    <name type="scientific">Methylosinus trichosporium (strain ATCC 35070 / NCIMB 11131 / UNIQEM 75 / OB3b)</name>
    <dbReference type="NCBI Taxonomy" id="595536"/>
    <lineage>
        <taxon>Bacteria</taxon>
        <taxon>Pseudomonadati</taxon>
        <taxon>Pseudomonadota</taxon>
        <taxon>Alphaproteobacteria</taxon>
        <taxon>Hyphomicrobiales</taxon>
        <taxon>Methylocystaceae</taxon>
        <taxon>Methylosinus</taxon>
    </lineage>
</organism>
<name>A0A2D2D335_METT3</name>
<keyword evidence="4" id="KW-1185">Reference proteome</keyword>
<keyword evidence="2" id="KW-1133">Transmembrane helix</keyword>